<proteinExistence type="predicted"/>
<reference evidence="1 2" key="1">
    <citation type="submission" date="2019-03" db="EMBL/GenBank/DDBJ databases">
        <title>The genome sequence of a newly discovered highly antifungal drug resistant Aspergillus species, Aspergillus tanneri NIH 1004.</title>
        <authorList>
            <person name="Mounaud S."/>
            <person name="Singh I."/>
            <person name="Joardar V."/>
            <person name="Pakala S."/>
            <person name="Pakala S."/>
            <person name="Venepally P."/>
            <person name="Hoover J."/>
            <person name="Nierman W."/>
            <person name="Chung J."/>
            <person name="Losada L."/>
        </authorList>
    </citation>
    <scope>NUCLEOTIDE SEQUENCE [LARGE SCALE GENOMIC DNA]</scope>
    <source>
        <strain evidence="1 2">NIH1004</strain>
    </source>
</reference>
<evidence type="ECO:0000313" key="2">
    <source>
        <dbReference type="Proteomes" id="UP000308092"/>
    </source>
</evidence>
<accession>A0A4V3UPG4</accession>
<dbReference type="Proteomes" id="UP000308092">
    <property type="component" value="Unassembled WGS sequence"/>
</dbReference>
<keyword evidence="2" id="KW-1185">Reference proteome</keyword>
<dbReference type="EMBL" id="SOSA01000173">
    <property type="protein sequence ID" value="THC95104.1"/>
    <property type="molecule type" value="Genomic_DNA"/>
</dbReference>
<organism evidence="1 2">
    <name type="scientific">Aspergillus tanneri</name>
    <dbReference type="NCBI Taxonomy" id="1220188"/>
    <lineage>
        <taxon>Eukaryota</taxon>
        <taxon>Fungi</taxon>
        <taxon>Dikarya</taxon>
        <taxon>Ascomycota</taxon>
        <taxon>Pezizomycotina</taxon>
        <taxon>Eurotiomycetes</taxon>
        <taxon>Eurotiomycetidae</taxon>
        <taxon>Eurotiales</taxon>
        <taxon>Aspergillaceae</taxon>
        <taxon>Aspergillus</taxon>
        <taxon>Aspergillus subgen. Circumdati</taxon>
    </lineage>
</organism>
<evidence type="ECO:0000313" key="1">
    <source>
        <dbReference type="EMBL" id="THC95104.1"/>
    </source>
</evidence>
<name>A0A4V3UPG4_9EURO</name>
<comment type="caution">
    <text evidence="1">The sequence shown here is derived from an EMBL/GenBank/DDBJ whole genome shotgun (WGS) entry which is preliminary data.</text>
</comment>
<protein>
    <submittedName>
        <fullName evidence="1">Uncharacterized protein</fullName>
    </submittedName>
</protein>
<sequence>MPSYIVRCTPDTRKEIRYVAEFMLHTGVLDDGEEALKYRRNDVSQGVKKAVS</sequence>
<dbReference type="VEuPathDB" id="FungiDB:EYZ11_005428"/>
<dbReference type="AlphaFoldDB" id="A0A4V3UPG4"/>
<gene>
    <name evidence="1" type="ORF">EYZ11_005428</name>
</gene>